<sequence length="42" mass="4710">MEVRNKTDSGLMQNSSEQSDQKFPTTTTEIPSVMEFSAQQNS</sequence>
<feature type="region of interest" description="Disordered" evidence="1">
    <location>
        <begin position="1"/>
        <end position="42"/>
    </location>
</feature>
<dbReference type="EMBL" id="ASHM01242447">
    <property type="protein sequence ID" value="PNX69150.1"/>
    <property type="molecule type" value="Genomic_DNA"/>
</dbReference>
<name>A0A2K3KSA4_TRIPR</name>
<dbReference type="AlphaFoldDB" id="A0A2K3KSA4"/>
<accession>A0A2K3KSA4</accession>
<feature type="compositionally biased region" description="Polar residues" evidence="1">
    <location>
        <begin position="8"/>
        <end position="30"/>
    </location>
</feature>
<dbReference type="Proteomes" id="UP000236291">
    <property type="component" value="Unassembled WGS sequence"/>
</dbReference>
<gene>
    <name evidence="2" type="ORF">L195_g064304</name>
</gene>
<reference evidence="2 3" key="2">
    <citation type="journal article" date="2017" name="Front. Plant Sci.">
        <title>Gene Classification and Mining of Molecular Markers Useful in Red Clover (Trifolium pratense) Breeding.</title>
        <authorList>
            <person name="Istvanek J."/>
            <person name="Dluhosova J."/>
            <person name="Dluhos P."/>
            <person name="Patkova L."/>
            <person name="Nedelnik J."/>
            <person name="Repkova J."/>
        </authorList>
    </citation>
    <scope>NUCLEOTIDE SEQUENCE [LARGE SCALE GENOMIC DNA]</scope>
    <source>
        <strain evidence="3">cv. Tatra</strain>
        <tissue evidence="2">Young leaves</tissue>
    </source>
</reference>
<evidence type="ECO:0000256" key="1">
    <source>
        <dbReference type="SAM" id="MobiDB-lite"/>
    </source>
</evidence>
<dbReference type="ExpressionAtlas" id="A0A2K3KSA4">
    <property type="expression patterns" value="baseline"/>
</dbReference>
<protein>
    <submittedName>
        <fullName evidence="2">Uncharacterized protein</fullName>
    </submittedName>
</protein>
<proteinExistence type="predicted"/>
<evidence type="ECO:0000313" key="2">
    <source>
        <dbReference type="EMBL" id="PNX69150.1"/>
    </source>
</evidence>
<feature type="non-terminal residue" evidence="2">
    <location>
        <position position="42"/>
    </location>
</feature>
<organism evidence="2 3">
    <name type="scientific">Trifolium pratense</name>
    <name type="common">Red clover</name>
    <dbReference type="NCBI Taxonomy" id="57577"/>
    <lineage>
        <taxon>Eukaryota</taxon>
        <taxon>Viridiplantae</taxon>
        <taxon>Streptophyta</taxon>
        <taxon>Embryophyta</taxon>
        <taxon>Tracheophyta</taxon>
        <taxon>Spermatophyta</taxon>
        <taxon>Magnoliopsida</taxon>
        <taxon>eudicotyledons</taxon>
        <taxon>Gunneridae</taxon>
        <taxon>Pentapetalae</taxon>
        <taxon>rosids</taxon>
        <taxon>fabids</taxon>
        <taxon>Fabales</taxon>
        <taxon>Fabaceae</taxon>
        <taxon>Papilionoideae</taxon>
        <taxon>50 kb inversion clade</taxon>
        <taxon>NPAAA clade</taxon>
        <taxon>Hologalegina</taxon>
        <taxon>IRL clade</taxon>
        <taxon>Trifolieae</taxon>
        <taxon>Trifolium</taxon>
    </lineage>
</organism>
<reference evidence="2 3" key="1">
    <citation type="journal article" date="2014" name="Am. J. Bot.">
        <title>Genome assembly and annotation for red clover (Trifolium pratense; Fabaceae).</title>
        <authorList>
            <person name="Istvanek J."/>
            <person name="Jaros M."/>
            <person name="Krenek A."/>
            <person name="Repkova J."/>
        </authorList>
    </citation>
    <scope>NUCLEOTIDE SEQUENCE [LARGE SCALE GENOMIC DNA]</scope>
    <source>
        <strain evidence="3">cv. Tatra</strain>
        <tissue evidence="2">Young leaves</tissue>
    </source>
</reference>
<evidence type="ECO:0000313" key="3">
    <source>
        <dbReference type="Proteomes" id="UP000236291"/>
    </source>
</evidence>
<comment type="caution">
    <text evidence="2">The sequence shown here is derived from an EMBL/GenBank/DDBJ whole genome shotgun (WGS) entry which is preliminary data.</text>
</comment>